<sequence length="93" mass="11111">MFFKQYPQTFKFSETDEEAFVDKKDIILKLSKPIESHHARFHRLISFPDDLSDFTLYSLFFATSHQLACSIISYFFYQVLLAKFFKVSVKFFT</sequence>
<keyword evidence="1" id="KW-1133">Transmembrane helix</keyword>
<name>A0A6H5GQ54_9HEMI</name>
<gene>
    <name evidence="2" type="ORF">NTEN_LOCUS10622</name>
</gene>
<proteinExistence type="predicted"/>
<dbReference type="AlphaFoldDB" id="A0A6H5GQ54"/>
<evidence type="ECO:0000313" key="3">
    <source>
        <dbReference type="Proteomes" id="UP000479000"/>
    </source>
</evidence>
<feature type="transmembrane region" description="Helical" evidence="1">
    <location>
        <begin position="54"/>
        <end position="77"/>
    </location>
</feature>
<keyword evidence="1" id="KW-0812">Transmembrane</keyword>
<dbReference type="OrthoDB" id="6783577at2759"/>
<organism evidence="2 3">
    <name type="scientific">Nesidiocoris tenuis</name>
    <dbReference type="NCBI Taxonomy" id="355587"/>
    <lineage>
        <taxon>Eukaryota</taxon>
        <taxon>Metazoa</taxon>
        <taxon>Ecdysozoa</taxon>
        <taxon>Arthropoda</taxon>
        <taxon>Hexapoda</taxon>
        <taxon>Insecta</taxon>
        <taxon>Pterygota</taxon>
        <taxon>Neoptera</taxon>
        <taxon>Paraneoptera</taxon>
        <taxon>Hemiptera</taxon>
        <taxon>Heteroptera</taxon>
        <taxon>Panheteroptera</taxon>
        <taxon>Cimicomorpha</taxon>
        <taxon>Miridae</taxon>
        <taxon>Dicyphina</taxon>
        <taxon>Nesidiocoris</taxon>
    </lineage>
</organism>
<reference evidence="2 3" key="1">
    <citation type="submission" date="2020-02" db="EMBL/GenBank/DDBJ databases">
        <authorList>
            <person name="Ferguson B K."/>
        </authorList>
    </citation>
    <scope>NUCLEOTIDE SEQUENCE [LARGE SCALE GENOMIC DNA]</scope>
</reference>
<dbReference type="EMBL" id="CADCXU010015950">
    <property type="protein sequence ID" value="CAB0005145.1"/>
    <property type="molecule type" value="Genomic_DNA"/>
</dbReference>
<evidence type="ECO:0000256" key="1">
    <source>
        <dbReference type="SAM" id="Phobius"/>
    </source>
</evidence>
<keyword evidence="1" id="KW-0472">Membrane</keyword>
<feature type="non-terminal residue" evidence="2">
    <location>
        <position position="93"/>
    </location>
</feature>
<dbReference type="Proteomes" id="UP000479000">
    <property type="component" value="Unassembled WGS sequence"/>
</dbReference>
<accession>A0A6H5GQ54</accession>
<evidence type="ECO:0000313" key="2">
    <source>
        <dbReference type="EMBL" id="CAB0005145.1"/>
    </source>
</evidence>
<protein>
    <submittedName>
        <fullName evidence="2">Uncharacterized protein</fullName>
    </submittedName>
</protein>
<keyword evidence="3" id="KW-1185">Reference proteome</keyword>